<evidence type="ECO:0000256" key="7">
    <source>
        <dbReference type="ARBA" id="ARBA00022786"/>
    </source>
</evidence>
<dbReference type="InterPro" id="IPR050158">
    <property type="entry name" value="Ubiquitin_ubiquitin-like"/>
</dbReference>
<feature type="domain" description="Ubiquitin-like" evidence="9">
    <location>
        <begin position="226"/>
        <end position="297"/>
    </location>
</feature>
<evidence type="ECO:0000256" key="3">
    <source>
        <dbReference type="ARBA" id="ARBA00008430"/>
    </source>
</evidence>
<dbReference type="EnsemblMetazoa" id="CLYHEMT018034.1">
    <property type="protein sequence ID" value="CLYHEMP018034.1"/>
    <property type="gene ID" value="CLYHEMG018034"/>
</dbReference>
<dbReference type="InterPro" id="IPR019956">
    <property type="entry name" value="Ubiquitin_dom"/>
</dbReference>
<keyword evidence="4" id="KW-0963">Cytoplasm</keyword>
<dbReference type="FunFam" id="3.10.20.90:FF:000009">
    <property type="entry name" value="Ubiquitin-60S ribosomal protein"/>
    <property type="match status" value="3"/>
</dbReference>
<dbReference type="InterPro" id="IPR000626">
    <property type="entry name" value="Ubiquitin-like_dom"/>
</dbReference>
<dbReference type="PROSITE" id="PS00299">
    <property type="entry name" value="UBIQUITIN_1"/>
    <property type="match status" value="4"/>
</dbReference>
<dbReference type="GeneID" id="136799955"/>
<accession>A0A7M5X4Z6</accession>
<dbReference type="Proteomes" id="UP000594262">
    <property type="component" value="Unplaced"/>
</dbReference>
<feature type="domain" description="Ubiquitin-like" evidence="9">
    <location>
        <begin position="304"/>
        <end position="377"/>
    </location>
</feature>
<name>A0A7M5X4Z6_9CNID</name>
<evidence type="ECO:0000259" key="9">
    <source>
        <dbReference type="PROSITE" id="PS50053"/>
    </source>
</evidence>
<dbReference type="PANTHER" id="PTHR10666">
    <property type="entry name" value="UBIQUITIN"/>
    <property type="match status" value="1"/>
</dbReference>
<dbReference type="FunFam" id="3.10.20.90:FF:000160">
    <property type="entry name" value="Polyubiquitin-C"/>
    <property type="match status" value="3"/>
</dbReference>
<dbReference type="InterPro" id="IPR019954">
    <property type="entry name" value="Ubiquitin_CS"/>
</dbReference>
<keyword evidence="5" id="KW-1017">Isopeptide bond</keyword>
<evidence type="ECO:0000256" key="2">
    <source>
        <dbReference type="ARBA" id="ARBA00004496"/>
    </source>
</evidence>
<evidence type="ECO:0000256" key="6">
    <source>
        <dbReference type="ARBA" id="ARBA00022737"/>
    </source>
</evidence>
<dbReference type="RefSeq" id="XP_066912674.1">
    <property type="nucleotide sequence ID" value="XM_067056573.1"/>
</dbReference>
<dbReference type="AlphaFoldDB" id="A0A7M5X4Z6"/>
<dbReference type="Pfam" id="PF00240">
    <property type="entry name" value="ubiquitin"/>
    <property type="match status" value="6"/>
</dbReference>
<dbReference type="InterPro" id="IPR029071">
    <property type="entry name" value="Ubiquitin-like_domsf"/>
</dbReference>
<proteinExistence type="inferred from homology"/>
<evidence type="ECO:0000256" key="4">
    <source>
        <dbReference type="ARBA" id="ARBA00022490"/>
    </source>
</evidence>
<evidence type="ECO:0000313" key="10">
    <source>
        <dbReference type="EnsemblMetazoa" id="CLYHEMP018034.1"/>
    </source>
</evidence>
<feature type="domain" description="Ubiquitin-like" evidence="9">
    <location>
        <begin position="148"/>
        <end position="218"/>
    </location>
</feature>
<keyword evidence="8" id="KW-0539">Nucleus</keyword>
<feature type="domain" description="Ubiquitin-like" evidence="9">
    <location>
        <begin position="1"/>
        <end position="62"/>
    </location>
</feature>
<organism evidence="10 11">
    <name type="scientific">Clytia hemisphaerica</name>
    <dbReference type="NCBI Taxonomy" id="252671"/>
    <lineage>
        <taxon>Eukaryota</taxon>
        <taxon>Metazoa</taxon>
        <taxon>Cnidaria</taxon>
        <taxon>Hydrozoa</taxon>
        <taxon>Hydroidolina</taxon>
        <taxon>Leptothecata</taxon>
        <taxon>Obeliida</taxon>
        <taxon>Clytiidae</taxon>
        <taxon>Clytia</taxon>
    </lineage>
</organism>
<comment type="subcellular location">
    <subcellularLocation>
        <location evidence="2">Cytoplasm</location>
    </subcellularLocation>
    <subcellularLocation>
        <location evidence="1">Nucleus</location>
    </subcellularLocation>
</comment>
<dbReference type="Gene3D" id="3.10.20.90">
    <property type="entry name" value="Phosphatidylinositol 3-kinase Catalytic Subunit, Chain A, domain 1"/>
    <property type="match status" value="6"/>
</dbReference>
<evidence type="ECO:0000256" key="5">
    <source>
        <dbReference type="ARBA" id="ARBA00022499"/>
    </source>
</evidence>
<dbReference type="SMART" id="SM00213">
    <property type="entry name" value="UBQ"/>
    <property type="match status" value="6"/>
</dbReference>
<reference evidence="10" key="1">
    <citation type="submission" date="2021-01" db="UniProtKB">
        <authorList>
            <consortium name="EnsemblMetazoa"/>
        </authorList>
    </citation>
    <scope>IDENTIFICATION</scope>
</reference>
<dbReference type="GO" id="GO:0005634">
    <property type="term" value="C:nucleus"/>
    <property type="evidence" value="ECO:0007669"/>
    <property type="project" value="UniProtKB-SubCell"/>
</dbReference>
<dbReference type="PROSITE" id="PS50053">
    <property type="entry name" value="UBIQUITIN_2"/>
    <property type="match status" value="6"/>
</dbReference>
<evidence type="ECO:0000313" key="11">
    <source>
        <dbReference type="Proteomes" id="UP000594262"/>
    </source>
</evidence>
<keyword evidence="7" id="KW-0833">Ubl conjugation pathway</keyword>
<dbReference type="OrthoDB" id="428577at2759"/>
<feature type="domain" description="Ubiquitin-like" evidence="9">
    <location>
        <begin position="70"/>
        <end position="140"/>
    </location>
</feature>
<dbReference type="SUPFAM" id="SSF54236">
    <property type="entry name" value="Ubiquitin-like"/>
    <property type="match status" value="6"/>
</dbReference>
<feature type="domain" description="Ubiquitin-like" evidence="9">
    <location>
        <begin position="384"/>
        <end position="453"/>
    </location>
</feature>
<evidence type="ECO:0000256" key="1">
    <source>
        <dbReference type="ARBA" id="ARBA00004123"/>
    </source>
</evidence>
<keyword evidence="11" id="KW-1185">Reference proteome</keyword>
<protein>
    <recommendedName>
        <fullName evidence="9">Ubiquitin-like domain-containing protein</fullName>
    </recommendedName>
</protein>
<comment type="similarity">
    <text evidence="3">Belongs to the ubiquitin family.</text>
</comment>
<keyword evidence="6" id="KW-0677">Repeat</keyword>
<sequence length="465" mass="52511">MKAITLEVEPNDTIDNVKAKIQDKEGIPPDQQRLIFAGKELEDGRTLSDYNIQKESTLNLVLPSVPIRSLTIFVKTLSGKTITLKVEPNDTINNFKAKIQDKEGIPPDQQRLIFSGRKLEDGRTLSDYNIQKESTLHLVLPSVRIWSMTIFVKTLSGKTITLEVEPNDTIDNVKAKIQNKEGIPPDQQRLIFSGRKLEDGRTLSDYNIQKESTLHLLLPSVPIRSMTIFVKTLSGKTITLEVEPNDTIDNVKAKIQDKEGIPPDQQRLIFSGRKLEDGRTLSDHNIQKESTLHLLLRSVPIRSMTIFVKTLSISGKTITLEVEPNDTIDNVKTKIQDKEGIPPDQQRLIFSGRQLEDGRTLSDYNIQKESTLRLVLRSVPIRSMTIFVKTSSGKTITLEVEPNDTIDNVKAKIQDKEGIPPDQQRLIFADRQLEGGQTLFYYNIEEESTLLLMCIFSFPVLLGSK</sequence>
<dbReference type="PRINTS" id="PR00348">
    <property type="entry name" value="UBIQUITIN"/>
</dbReference>
<evidence type="ECO:0000256" key="8">
    <source>
        <dbReference type="ARBA" id="ARBA00023242"/>
    </source>
</evidence>
<dbReference type="GO" id="GO:0005737">
    <property type="term" value="C:cytoplasm"/>
    <property type="evidence" value="ECO:0007669"/>
    <property type="project" value="UniProtKB-SubCell"/>
</dbReference>